<dbReference type="InterPro" id="IPR059166">
    <property type="entry name" value="PLD-like_cat"/>
</dbReference>
<evidence type="ECO:0008006" key="3">
    <source>
        <dbReference type="Google" id="ProtNLM"/>
    </source>
</evidence>
<evidence type="ECO:0000313" key="1">
    <source>
        <dbReference type="EMBL" id="ALO68169.1"/>
    </source>
</evidence>
<protein>
    <recommendedName>
        <fullName evidence="3">PLD phosphodiesterase domain-containing protein</fullName>
    </recommendedName>
</protein>
<evidence type="ECO:0000313" key="2">
    <source>
        <dbReference type="Proteomes" id="UP000059574"/>
    </source>
</evidence>
<organism evidence="1 2">
    <name type="scientific">Arthrobacter alpinus</name>
    <dbReference type="NCBI Taxonomy" id="656366"/>
    <lineage>
        <taxon>Bacteria</taxon>
        <taxon>Bacillati</taxon>
        <taxon>Actinomycetota</taxon>
        <taxon>Actinomycetes</taxon>
        <taxon>Micrococcales</taxon>
        <taxon>Micrococcaceae</taxon>
        <taxon>Arthrobacter</taxon>
    </lineage>
</organism>
<name>A0A0S2M330_9MICC</name>
<gene>
    <name evidence="1" type="ORF">AS189_18785</name>
</gene>
<dbReference type="AlphaFoldDB" id="A0A0S2M330"/>
<dbReference type="CDD" id="cd09176">
    <property type="entry name" value="PLDc_unchar6"/>
    <property type="match status" value="1"/>
</dbReference>
<reference evidence="1 2" key="2">
    <citation type="journal article" date="2016" name="J. Biotechnol.">
        <title>Complete genome sequence of Arthrobacter alpinus ERGS4:06, a yellow pigmented bacterium tolerant to cold and radiations isolated from Sikkim Himalaya.</title>
        <authorList>
            <person name="Kumar R."/>
            <person name="Singh D."/>
            <person name="Swarnkar M.K."/>
            <person name="Singh A.K."/>
            <person name="Kumar S."/>
        </authorList>
    </citation>
    <scope>NUCLEOTIDE SEQUENCE [LARGE SCALE GENOMIC DNA]</scope>
    <source>
        <strain evidence="1 2">ERGS4:06</strain>
    </source>
</reference>
<sequence length="625" mass="67426">MLDPGAREALTEQLRPPAGYRLSHAVGTTFTLDMISALAVPLSFVRGSGEDPSNAVALLNAVKKVSDRIDIFCQAGLIRVPRHANDLLAVLEPIIHQVKAPLAGGLFHPKVWLLEYECDGDYRYRFLCSSRNLTPDATWDLLVRIDGRPPEMDDAEDDFSADIDNAPLSRFVDELPRLSTVPLPASRLETIRGLARRASAVRWELPQDIKTLAFRPLGTEQRYPANSLVGLLQDPASAVGLNGLTGERSNFGGNRLLISPFVDDATLGILASSGARSLRVYGRDNELDRLTPETVGNPVMAFKAVDDFGLAPDEEPDSEIAPAAEDLRGLHAKAVFTDYDHTTHVLLGSTNSTRAAFGRNIEFSLELTGPKNRIGTEKIVESLKALPFSEFNGSGGSEREPSEEAEWRLQNALIAAAALNYSLDAAQSAQGADYDVVLEHSYSPPSNMTARLGLLTLPSRLFEVQRDLSSQRHVFEGLHLAMVTPYVLIELRDSASGMVRSTVAQGVLSTDVEGRIDSVIASQLDTVEKLREFLLLFLTPEDQTPSGGGMFAGAFGSIGAGGSFAGLFEAIAAAACSPDAAELFAGLNPVMDRLYRISKGDSEIEEVRLLWDVAVAAMAAEGGKP</sequence>
<accession>A0A0S2M330</accession>
<reference evidence="2" key="1">
    <citation type="submission" date="2015-11" db="EMBL/GenBank/DDBJ databases">
        <authorList>
            <person name="Kumar R."/>
            <person name="Singh D."/>
            <person name="Swarnkar M.K."/>
            <person name="Singh A.K."/>
            <person name="Kumar S."/>
        </authorList>
    </citation>
    <scope>NUCLEOTIDE SEQUENCE [LARGE SCALE GENOMIC DNA]</scope>
    <source>
        <strain evidence="2">ERGS4:06</strain>
    </source>
</reference>
<dbReference type="OrthoDB" id="369674at2"/>
<dbReference type="EMBL" id="CP013200">
    <property type="protein sequence ID" value="ALO68169.1"/>
    <property type="molecule type" value="Genomic_DNA"/>
</dbReference>
<dbReference type="RefSeq" id="WP_062292482.1">
    <property type="nucleotide sequence ID" value="NZ_CP013200.1"/>
</dbReference>
<dbReference type="Gene3D" id="3.30.870.10">
    <property type="entry name" value="Endonuclease Chain A"/>
    <property type="match status" value="1"/>
</dbReference>
<dbReference type="Proteomes" id="UP000059574">
    <property type="component" value="Chromosome"/>
</dbReference>
<proteinExistence type="predicted"/>